<keyword evidence="3" id="KW-1185">Reference proteome</keyword>
<dbReference type="CDD" id="cd04301">
    <property type="entry name" value="NAT_SF"/>
    <property type="match status" value="1"/>
</dbReference>
<dbReference type="EMBL" id="JALIRP010000001">
    <property type="protein sequence ID" value="MCJ8010861.1"/>
    <property type="molecule type" value="Genomic_DNA"/>
</dbReference>
<evidence type="ECO:0000259" key="1">
    <source>
        <dbReference type="PROSITE" id="PS51186"/>
    </source>
</evidence>
<dbReference type="InterPro" id="IPR050276">
    <property type="entry name" value="MshD_Acetyltransferase"/>
</dbReference>
<dbReference type="SUPFAM" id="SSF55729">
    <property type="entry name" value="Acyl-CoA N-acyltransferases (Nat)"/>
    <property type="match status" value="1"/>
</dbReference>
<dbReference type="AlphaFoldDB" id="A0A9X2B125"/>
<dbReference type="Proteomes" id="UP001139347">
    <property type="component" value="Unassembled WGS sequence"/>
</dbReference>
<dbReference type="GO" id="GO:0016747">
    <property type="term" value="F:acyltransferase activity, transferring groups other than amino-acyl groups"/>
    <property type="evidence" value="ECO:0007669"/>
    <property type="project" value="InterPro"/>
</dbReference>
<reference evidence="2" key="1">
    <citation type="submission" date="2022-04" db="EMBL/GenBank/DDBJ databases">
        <title>Paenibacillus mangrovi sp. nov., a novel endophytic bacterium isolated from bark of Kandelia candel.</title>
        <authorList>
            <person name="Tuo L."/>
        </authorList>
    </citation>
    <scope>NUCLEOTIDE SEQUENCE</scope>
    <source>
        <strain evidence="2">KQZ6P-2</strain>
    </source>
</reference>
<dbReference type="Pfam" id="PF13527">
    <property type="entry name" value="Acetyltransf_9"/>
    <property type="match status" value="1"/>
</dbReference>
<evidence type="ECO:0000313" key="2">
    <source>
        <dbReference type="EMBL" id="MCJ8010861.1"/>
    </source>
</evidence>
<dbReference type="InterPro" id="IPR000182">
    <property type="entry name" value="GNAT_dom"/>
</dbReference>
<protein>
    <submittedName>
        <fullName evidence="2">N-acetyltransferase</fullName>
    </submittedName>
</protein>
<proteinExistence type="predicted"/>
<name>A0A9X2B125_9BACL</name>
<dbReference type="Gene3D" id="3.40.630.30">
    <property type="match status" value="1"/>
</dbReference>
<comment type="caution">
    <text evidence="2">The sequence shown here is derived from an EMBL/GenBank/DDBJ whole genome shotgun (WGS) entry which is preliminary data.</text>
</comment>
<accession>A0A9X2B125</accession>
<evidence type="ECO:0000313" key="3">
    <source>
        <dbReference type="Proteomes" id="UP001139347"/>
    </source>
</evidence>
<sequence>MKMNIRTETAADYEQVAKVLFHAFGDREDESELVKKIRKSATFVPELSLVAERDHEILGHILLSKAEVVDEGSSHEVIALAPLAVSPDHQKQGIGRRLIQEGLERCQKLGLDLVLLIGHPEYYPKFGFKPARPYGLELKQFDVPDDVFMVCELQDGALNRIKGELRYPRVFLE</sequence>
<organism evidence="2 3">
    <name type="scientific">Paenibacillus mangrovi</name>
    <dbReference type="NCBI Taxonomy" id="2931978"/>
    <lineage>
        <taxon>Bacteria</taxon>
        <taxon>Bacillati</taxon>
        <taxon>Bacillota</taxon>
        <taxon>Bacilli</taxon>
        <taxon>Bacillales</taxon>
        <taxon>Paenibacillaceae</taxon>
        <taxon>Paenibacillus</taxon>
    </lineage>
</organism>
<dbReference type="PANTHER" id="PTHR43617:SF2">
    <property type="entry name" value="UPF0039 PROTEIN SLL0451"/>
    <property type="match status" value="1"/>
</dbReference>
<dbReference type="InterPro" id="IPR016181">
    <property type="entry name" value="Acyl_CoA_acyltransferase"/>
</dbReference>
<feature type="domain" description="N-acetyltransferase" evidence="1">
    <location>
        <begin position="3"/>
        <end position="154"/>
    </location>
</feature>
<dbReference type="PANTHER" id="PTHR43617">
    <property type="entry name" value="L-AMINO ACID N-ACETYLTRANSFERASE"/>
    <property type="match status" value="1"/>
</dbReference>
<gene>
    <name evidence="2" type="ORF">MUG84_03760</name>
</gene>
<dbReference type="PROSITE" id="PS51186">
    <property type="entry name" value="GNAT"/>
    <property type="match status" value="1"/>
</dbReference>